<evidence type="ECO:0000313" key="7">
    <source>
        <dbReference type="EMBL" id="QMU97872.1"/>
    </source>
</evidence>
<gene>
    <name evidence="7" type="ORF">FVO59_12125</name>
</gene>
<evidence type="ECO:0000313" key="8">
    <source>
        <dbReference type="Proteomes" id="UP000515708"/>
    </source>
</evidence>
<dbReference type="GO" id="GO:0005886">
    <property type="term" value="C:plasma membrane"/>
    <property type="evidence" value="ECO:0007669"/>
    <property type="project" value="UniProtKB-SubCell"/>
</dbReference>
<accession>A0A7D7WGC2</accession>
<feature type="transmembrane region" description="Helical" evidence="6">
    <location>
        <begin position="277"/>
        <end position="301"/>
    </location>
</feature>
<evidence type="ECO:0000256" key="2">
    <source>
        <dbReference type="ARBA" id="ARBA00022475"/>
    </source>
</evidence>
<dbReference type="PIRSF" id="PIRSF035875">
    <property type="entry name" value="RNase_BN"/>
    <property type="match status" value="1"/>
</dbReference>
<organism evidence="7 8">
    <name type="scientific">Microbacterium esteraromaticum</name>
    <dbReference type="NCBI Taxonomy" id="57043"/>
    <lineage>
        <taxon>Bacteria</taxon>
        <taxon>Bacillati</taxon>
        <taxon>Actinomycetota</taxon>
        <taxon>Actinomycetes</taxon>
        <taxon>Micrococcales</taxon>
        <taxon>Microbacteriaceae</taxon>
        <taxon>Microbacterium</taxon>
    </lineage>
</organism>
<name>A0A7D7WGC2_9MICO</name>
<dbReference type="PANTHER" id="PTHR30213">
    <property type="entry name" value="INNER MEMBRANE PROTEIN YHJD"/>
    <property type="match status" value="1"/>
</dbReference>
<dbReference type="AlphaFoldDB" id="A0A7D7WGC2"/>
<dbReference type="Proteomes" id="UP000515708">
    <property type="component" value="Chromosome"/>
</dbReference>
<keyword evidence="4 6" id="KW-1133">Transmembrane helix</keyword>
<dbReference type="Pfam" id="PF03631">
    <property type="entry name" value="Virul_fac_BrkB"/>
    <property type="match status" value="1"/>
</dbReference>
<keyword evidence="2" id="KW-1003">Cell membrane</keyword>
<feature type="transmembrane region" description="Helical" evidence="6">
    <location>
        <begin position="156"/>
        <end position="185"/>
    </location>
</feature>
<feature type="transmembrane region" description="Helical" evidence="6">
    <location>
        <begin position="205"/>
        <end position="230"/>
    </location>
</feature>
<sequence>METPTSSDAAPTAERKGWPASTSADAIRRLLRLRVVRAALLYTGRRGPMLADAVTYRALFSVFAAVLLGFSAAALWLSQDAVAWTAVVSAVDSAVPGLIATDGGKGIVDLDDISAPAGLSIAGVISLVGLIGSALGAIGSMRNAVRTVAGTDSADVVWYLVVLRSVLLALIIGATFVAAAGLTFASELIVGWTAAALGIAEDSPAVFWTVRVLSLIVVFALDAVLIAAVFRMLSGVRASAGALWGGALVGAAGLLALQELSGLFVGGARANPLLASFASLLALLLWLNLSTQVILLATALITVSHRERGDRVAERFGADTLPEFALRRAEDDVRAATAVLRAAQKAAAPD</sequence>
<dbReference type="PANTHER" id="PTHR30213:SF1">
    <property type="entry name" value="INNER MEMBRANE PROTEIN YHJD"/>
    <property type="match status" value="1"/>
</dbReference>
<keyword evidence="3 6" id="KW-0812">Transmembrane</keyword>
<dbReference type="EMBL" id="CP043732">
    <property type="protein sequence ID" value="QMU97872.1"/>
    <property type="molecule type" value="Genomic_DNA"/>
</dbReference>
<reference evidence="7 8" key="1">
    <citation type="journal article" date="2020" name="Front. Microbiol.">
        <title>Design of Bacterial Strain-Specific qPCR Assays Using NGS Data and Publicly Available Resources and Its Application to Track Biocontrol Strains.</title>
        <authorList>
            <person name="Hernandez I."/>
            <person name="Sant C."/>
            <person name="Martinez R."/>
            <person name="Fernandez C."/>
        </authorList>
    </citation>
    <scope>NUCLEOTIDE SEQUENCE [LARGE SCALE GENOMIC DNA]</scope>
    <source>
        <strain evidence="7 8">B24</strain>
    </source>
</reference>
<keyword evidence="5 6" id="KW-0472">Membrane</keyword>
<dbReference type="RefSeq" id="WP_182252882.1">
    <property type="nucleotide sequence ID" value="NZ_CP043732.1"/>
</dbReference>
<feature type="transmembrane region" description="Helical" evidence="6">
    <location>
        <begin position="113"/>
        <end position="135"/>
    </location>
</feature>
<evidence type="ECO:0000256" key="6">
    <source>
        <dbReference type="SAM" id="Phobius"/>
    </source>
</evidence>
<protein>
    <submittedName>
        <fullName evidence="7">YihY/virulence factor BrkB family protein</fullName>
    </submittedName>
</protein>
<proteinExistence type="predicted"/>
<evidence type="ECO:0000256" key="4">
    <source>
        <dbReference type="ARBA" id="ARBA00022989"/>
    </source>
</evidence>
<comment type="subcellular location">
    <subcellularLocation>
        <location evidence="1">Cell membrane</location>
        <topology evidence="1">Multi-pass membrane protein</topology>
    </subcellularLocation>
</comment>
<evidence type="ECO:0000256" key="5">
    <source>
        <dbReference type="ARBA" id="ARBA00023136"/>
    </source>
</evidence>
<feature type="transmembrane region" description="Helical" evidence="6">
    <location>
        <begin position="54"/>
        <end position="77"/>
    </location>
</feature>
<feature type="transmembrane region" description="Helical" evidence="6">
    <location>
        <begin position="242"/>
        <end position="265"/>
    </location>
</feature>
<evidence type="ECO:0000256" key="1">
    <source>
        <dbReference type="ARBA" id="ARBA00004651"/>
    </source>
</evidence>
<dbReference type="InterPro" id="IPR017039">
    <property type="entry name" value="Virul_fac_BrkB"/>
</dbReference>
<evidence type="ECO:0000256" key="3">
    <source>
        <dbReference type="ARBA" id="ARBA00022692"/>
    </source>
</evidence>